<reference evidence="2" key="1">
    <citation type="submission" date="2015-12" db="EMBL/GenBank/DDBJ databases">
        <title>Update maize B73 reference genome by single molecule sequencing technologies.</title>
        <authorList>
            <consortium name="Maize Genome Sequencing Project"/>
            <person name="Ware D."/>
        </authorList>
    </citation>
    <scope>NUCLEOTIDE SEQUENCE [LARGE SCALE GENOMIC DNA]</scope>
    <source>
        <tissue evidence="2">Seedling</tissue>
    </source>
</reference>
<dbReference type="EMBL" id="CM007649">
    <property type="protein sequence ID" value="ONM31940.1"/>
    <property type="molecule type" value="Genomic_DNA"/>
</dbReference>
<accession>A0A1D6MSN3</accession>
<dbReference type="InterPro" id="IPR011993">
    <property type="entry name" value="PH-like_dom_sf"/>
</dbReference>
<dbReference type="GO" id="GO:0019888">
    <property type="term" value="F:protein phosphatase regulator activity"/>
    <property type="evidence" value="ECO:0007669"/>
    <property type="project" value="InterPro"/>
</dbReference>
<sequence length="122" mass="13743">MAEERWALVGGQGLDGEKQTEAGEKMSAGWKKARVKVYRLADGGKWDDQGTGYVSIDYIEGSKELGLTVLDEDDNDTLLMHNITSDDIYRKQEGNTYAIFRETFSSVTLVLWKLVLVNHQNL</sequence>
<dbReference type="InterPro" id="IPR051137">
    <property type="entry name" value="PP4R3-like"/>
</dbReference>
<feature type="compositionally biased region" description="Basic and acidic residues" evidence="1">
    <location>
        <begin position="15"/>
        <end position="24"/>
    </location>
</feature>
<dbReference type="EMBL" id="CM007649">
    <property type="protein sequence ID" value="ONM31936.1"/>
    <property type="molecule type" value="Genomic_DNA"/>
</dbReference>
<dbReference type="EMBL" id="CM007649">
    <property type="protein sequence ID" value="ONM31922.1"/>
    <property type="molecule type" value="Genomic_DNA"/>
</dbReference>
<dbReference type="EMBL" id="CM007649">
    <property type="protein sequence ID" value="ONM31952.1"/>
    <property type="molecule type" value="Genomic_DNA"/>
</dbReference>
<organism evidence="2">
    <name type="scientific">Zea mays</name>
    <name type="common">Maize</name>
    <dbReference type="NCBI Taxonomy" id="4577"/>
    <lineage>
        <taxon>Eukaryota</taxon>
        <taxon>Viridiplantae</taxon>
        <taxon>Streptophyta</taxon>
        <taxon>Embryophyta</taxon>
        <taxon>Tracheophyta</taxon>
        <taxon>Spermatophyta</taxon>
        <taxon>Magnoliopsida</taxon>
        <taxon>Liliopsida</taxon>
        <taxon>Poales</taxon>
        <taxon>Poaceae</taxon>
        <taxon>PACMAD clade</taxon>
        <taxon>Panicoideae</taxon>
        <taxon>Andropogonodae</taxon>
        <taxon>Andropogoneae</taxon>
        <taxon>Tripsacinae</taxon>
        <taxon>Zea</taxon>
    </lineage>
</organism>
<dbReference type="EMBL" id="CM007649">
    <property type="protein sequence ID" value="ONM31941.1"/>
    <property type="molecule type" value="Genomic_DNA"/>
</dbReference>
<evidence type="ECO:0000313" key="2">
    <source>
        <dbReference type="EMBL" id="ONM31946.1"/>
    </source>
</evidence>
<dbReference type="EMBL" id="CM007649">
    <property type="protein sequence ID" value="ONM31929.1"/>
    <property type="molecule type" value="Genomic_DNA"/>
</dbReference>
<gene>
    <name evidence="2" type="ORF">ZEAMMB73_Zm00001d040748</name>
</gene>
<name>A0A1D6MSN3_MAIZE</name>
<dbReference type="AlphaFoldDB" id="A0A1D6MSN3"/>
<proteinExistence type="predicted"/>
<dbReference type="PANTHER" id="PTHR23318">
    <property type="entry name" value="ATP SYNTHASE GAMMA-RELATED"/>
    <property type="match status" value="1"/>
</dbReference>
<dbReference type="EMBL" id="CM007649">
    <property type="protein sequence ID" value="ONM31943.1"/>
    <property type="molecule type" value="Genomic_DNA"/>
</dbReference>
<dbReference type="PANTHER" id="PTHR23318:SF0">
    <property type="entry name" value="SERINE_THREONINE-PROTEIN PHOSPHATASE 4 REGULATORY SUBUNIT 3"/>
    <property type="match status" value="1"/>
</dbReference>
<dbReference type="EMBL" id="CM007649">
    <property type="protein sequence ID" value="ONM31946.1"/>
    <property type="molecule type" value="Genomic_DNA"/>
</dbReference>
<evidence type="ECO:0000256" key="1">
    <source>
        <dbReference type="SAM" id="MobiDB-lite"/>
    </source>
</evidence>
<dbReference type="EMBL" id="CM007649">
    <property type="protein sequence ID" value="ONM31965.1"/>
    <property type="molecule type" value="Genomic_DNA"/>
</dbReference>
<protein>
    <submittedName>
        <fullName evidence="2">Binding</fullName>
    </submittedName>
</protein>
<dbReference type="EMBL" id="CM007649">
    <property type="protein sequence ID" value="ONM31963.1"/>
    <property type="molecule type" value="Genomic_DNA"/>
</dbReference>
<dbReference type="SUPFAM" id="SSF50729">
    <property type="entry name" value="PH domain-like"/>
    <property type="match status" value="1"/>
</dbReference>
<feature type="region of interest" description="Disordered" evidence="1">
    <location>
        <begin position="1"/>
        <end position="25"/>
    </location>
</feature>
<dbReference type="Gene3D" id="2.30.29.30">
    <property type="entry name" value="Pleckstrin-homology domain (PH domain)/Phosphotyrosine-binding domain (PTB)"/>
    <property type="match status" value="1"/>
</dbReference>